<dbReference type="Pfam" id="PF12838">
    <property type="entry name" value="Fer4_7"/>
    <property type="match status" value="1"/>
</dbReference>
<dbReference type="OrthoDB" id="9786132at2"/>
<evidence type="ECO:0000256" key="1">
    <source>
        <dbReference type="ARBA" id="ARBA00022448"/>
    </source>
</evidence>
<evidence type="ECO:0000256" key="6">
    <source>
        <dbReference type="ARBA" id="ARBA00023014"/>
    </source>
</evidence>
<dbReference type="RefSeq" id="WP_092590531.1">
    <property type="nucleotide sequence ID" value="NZ_FMWL01000007.1"/>
</dbReference>
<dbReference type="STRING" id="1120920.SAMN03080599_01720"/>
<dbReference type="Gene3D" id="3.30.70.20">
    <property type="match status" value="2"/>
</dbReference>
<keyword evidence="10" id="KW-1185">Reference proteome</keyword>
<keyword evidence="7" id="KW-1133">Transmembrane helix</keyword>
<dbReference type="SUPFAM" id="SSF54862">
    <property type="entry name" value="4Fe-4S ferredoxins"/>
    <property type="match status" value="1"/>
</dbReference>
<feature type="transmembrane region" description="Helical" evidence="7">
    <location>
        <begin position="104"/>
        <end position="123"/>
    </location>
</feature>
<dbReference type="GO" id="GO:0051539">
    <property type="term" value="F:4 iron, 4 sulfur cluster binding"/>
    <property type="evidence" value="ECO:0007669"/>
    <property type="project" value="UniProtKB-KW"/>
</dbReference>
<dbReference type="GO" id="GO:0046872">
    <property type="term" value="F:metal ion binding"/>
    <property type="evidence" value="ECO:0007669"/>
    <property type="project" value="UniProtKB-KW"/>
</dbReference>
<dbReference type="AlphaFoldDB" id="A0A1G5RZ88"/>
<reference evidence="9 10" key="1">
    <citation type="submission" date="2016-10" db="EMBL/GenBank/DDBJ databases">
        <authorList>
            <person name="de Groot N.N."/>
        </authorList>
    </citation>
    <scope>NUCLEOTIDE SEQUENCE [LARGE SCALE GENOMIC DNA]</scope>
    <source>
        <strain evidence="9 10">DSM 2784</strain>
    </source>
</reference>
<evidence type="ECO:0000259" key="8">
    <source>
        <dbReference type="PROSITE" id="PS51379"/>
    </source>
</evidence>
<keyword evidence="2" id="KW-0004">4Fe-4S</keyword>
<sequence>MKTLRMIIQYLFLAAFAFLVSQGKMTLWLGVFAVGLVLSFVFGRGYCGYVCPMNAVMRPAQWISKKLGLQRTQAPKWLGSKIFPWAFIILTLGLMLGGKRVLHVQLPVLAVLLGIAFVMTLFYKPEIFHNRVCPFGAVLSLTGRYAFNSEGVDADACIGCKLCEKACTTQAIQVEPGTKKAIVTPALCHQCRACEDVCPKDAIHYGRAVKVYS</sequence>
<dbReference type="PANTHER" id="PTHR30176:SF3">
    <property type="entry name" value="FERREDOXIN-TYPE PROTEIN NAPH"/>
    <property type="match status" value="1"/>
</dbReference>
<dbReference type="InterPro" id="IPR017900">
    <property type="entry name" value="4Fe4S_Fe_S_CS"/>
</dbReference>
<keyword evidence="7" id="KW-0812">Transmembrane</keyword>
<organism evidence="9 10">
    <name type="scientific">Acidaminobacter hydrogenoformans DSM 2784</name>
    <dbReference type="NCBI Taxonomy" id="1120920"/>
    <lineage>
        <taxon>Bacteria</taxon>
        <taxon>Bacillati</taxon>
        <taxon>Bacillota</taxon>
        <taxon>Clostridia</taxon>
        <taxon>Peptostreptococcales</taxon>
        <taxon>Acidaminobacteraceae</taxon>
        <taxon>Acidaminobacter</taxon>
    </lineage>
</organism>
<name>A0A1G5RZ88_9FIRM</name>
<proteinExistence type="predicted"/>
<protein>
    <submittedName>
        <fullName evidence="9">4Fe-4S binding domain-containing protein</fullName>
    </submittedName>
</protein>
<dbReference type="InterPro" id="IPR051684">
    <property type="entry name" value="Electron_Trans/Redox"/>
</dbReference>
<keyword evidence="6" id="KW-0411">Iron-sulfur</keyword>
<evidence type="ECO:0000256" key="2">
    <source>
        <dbReference type="ARBA" id="ARBA00022485"/>
    </source>
</evidence>
<keyword evidence="4" id="KW-0249">Electron transport</keyword>
<feature type="transmembrane region" description="Helical" evidence="7">
    <location>
        <begin position="33"/>
        <end position="57"/>
    </location>
</feature>
<evidence type="ECO:0000256" key="7">
    <source>
        <dbReference type="SAM" id="Phobius"/>
    </source>
</evidence>
<feature type="domain" description="4Fe-4S ferredoxin-type" evidence="8">
    <location>
        <begin position="148"/>
        <end position="177"/>
    </location>
</feature>
<dbReference type="InterPro" id="IPR017896">
    <property type="entry name" value="4Fe4S_Fe-S-bd"/>
</dbReference>
<evidence type="ECO:0000256" key="5">
    <source>
        <dbReference type="ARBA" id="ARBA00023004"/>
    </source>
</evidence>
<dbReference type="Pfam" id="PF12801">
    <property type="entry name" value="Fer4_5"/>
    <property type="match status" value="2"/>
</dbReference>
<evidence type="ECO:0000256" key="4">
    <source>
        <dbReference type="ARBA" id="ARBA00022982"/>
    </source>
</evidence>
<feature type="transmembrane region" description="Helical" evidence="7">
    <location>
        <begin position="78"/>
        <end position="98"/>
    </location>
</feature>
<dbReference type="GO" id="GO:0005886">
    <property type="term" value="C:plasma membrane"/>
    <property type="evidence" value="ECO:0007669"/>
    <property type="project" value="TreeGrafter"/>
</dbReference>
<dbReference type="PANTHER" id="PTHR30176">
    <property type="entry name" value="FERREDOXIN-TYPE PROTEIN NAPH"/>
    <property type="match status" value="1"/>
</dbReference>
<keyword evidence="1" id="KW-0813">Transport</keyword>
<dbReference type="PROSITE" id="PS51379">
    <property type="entry name" value="4FE4S_FER_2"/>
    <property type="match status" value="2"/>
</dbReference>
<keyword evidence="5" id="KW-0408">Iron</keyword>
<evidence type="ECO:0000313" key="9">
    <source>
        <dbReference type="EMBL" id="SCZ79373.1"/>
    </source>
</evidence>
<dbReference type="EMBL" id="FMWL01000007">
    <property type="protein sequence ID" value="SCZ79373.1"/>
    <property type="molecule type" value="Genomic_DNA"/>
</dbReference>
<evidence type="ECO:0000256" key="3">
    <source>
        <dbReference type="ARBA" id="ARBA00022723"/>
    </source>
</evidence>
<keyword evidence="3" id="KW-0479">Metal-binding</keyword>
<evidence type="ECO:0000313" key="10">
    <source>
        <dbReference type="Proteomes" id="UP000199208"/>
    </source>
</evidence>
<keyword evidence="7" id="KW-0472">Membrane</keyword>
<gene>
    <name evidence="9" type="ORF">SAMN03080599_01720</name>
</gene>
<accession>A0A1G5RZ88</accession>
<dbReference type="Proteomes" id="UP000199208">
    <property type="component" value="Unassembled WGS sequence"/>
</dbReference>
<feature type="domain" description="4Fe-4S ferredoxin-type" evidence="8">
    <location>
        <begin position="179"/>
        <end position="208"/>
    </location>
</feature>
<dbReference type="PROSITE" id="PS00198">
    <property type="entry name" value="4FE4S_FER_1"/>
    <property type="match status" value="1"/>
</dbReference>